<evidence type="ECO:0000313" key="1">
    <source>
        <dbReference type="EMBL" id="CAB4533251.1"/>
    </source>
</evidence>
<protein>
    <submittedName>
        <fullName evidence="1">Unannotated protein</fullName>
    </submittedName>
</protein>
<sequence>MKSTKSKLVIVTTVISALMTLGMGSASAADSTLILSGGNGVYELGPITINGTASSVGVVKFMLGGSVITGCEAVATASAAPFVAKCAWVPAAAGAAVLTGEFTPKDSSLTTATSNTLNVKIGVPVQGVVSPIHIYVDTVLASGSTGDLAPRFNSCAITNEYLLGQTIVFRVYANNADQGGAVMDSSNTAKGFIEVAGVKDPIALSYGNHSGVAFWTAILKTGAAEGLYKTLGVINYKITLIAKDADSMKVLSTKMVAQKTADGARVTDPATGRTVYDRVTYYRTVKVSPALKGATGTWSSNFTQTSQLALFAVPAKK</sequence>
<accession>A0A6J6B2P1</accession>
<reference evidence="1" key="1">
    <citation type="submission" date="2020-05" db="EMBL/GenBank/DDBJ databases">
        <authorList>
            <person name="Chiriac C."/>
            <person name="Salcher M."/>
            <person name="Ghai R."/>
            <person name="Kavagutti S V."/>
        </authorList>
    </citation>
    <scope>NUCLEOTIDE SEQUENCE</scope>
</reference>
<proteinExistence type="predicted"/>
<name>A0A6J6B2P1_9ZZZZ</name>
<gene>
    <name evidence="1" type="ORF">UFOPK1399_00599</name>
</gene>
<dbReference type="EMBL" id="CAEZSD010000059">
    <property type="protein sequence ID" value="CAB4533251.1"/>
    <property type="molecule type" value="Genomic_DNA"/>
</dbReference>
<organism evidence="1">
    <name type="scientific">freshwater metagenome</name>
    <dbReference type="NCBI Taxonomy" id="449393"/>
    <lineage>
        <taxon>unclassified sequences</taxon>
        <taxon>metagenomes</taxon>
        <taxon>ecological metagenomes</taxon>
    </lineage>
</organism>
<dbReference type="AlphaFoldDB" id="A0A6J6B2P1"/>